<evidence type="ECO:0000256" key="2">
    <source>
        <dbReference type="ARBA" id="ARBA00007171"/>
    </source>
</evidence>
<evidence type="ECO:0000313" key="6">
    <source>
        <dbReference type="EMBL" id="UOF89151.1"/>
    </source>
</evidence>
<dbReference type="PANTHER" id="PTHR30627">
    <property type="entry name" value="PEPTIDOGLYCAN D,D-TRANSPEPTIDASE"/>
    <property type="match status" value="1"/>
</dbReference>
<dbReference type="SUPFAM" id="SSF54184">
    <property type="entry name" value="Penicillin-binding protein 2x (pbp-2x), c-terminal domain"/>
    <property type="match status" value="1"/>
</dbReference>
<sequence>MRMANATLRRRLVVVLVGFFVVFALLIVRLAYLQLIKSPWLTEQAENLWKRNIPVEAMRGTIFDREGQVLAYNGSAATVVVIPSQVKDKQATAAKLAKVLDASTEEILKRIQKRTLLVYLGPKGRRISDDKAKAIRDMRLPGVFITEGGTRLYPNDSLAAQVLGFTGVDNQGLAGVEAEYDKQLKGAPGHISFFANAKGQEMPQQNDQYVPPVNGEDMVLTIDKKIQTFVEREIQNAVAEYNPDSVVGIVANPKTGEILAMANYPTFDPGHWKDYPKESYDRNLAIWKTFEPGSTFKIVTLAAALQEKKVNLKDSFHDPGYYEVAGHKIKCWKAGGHGSESFLEVVENSCNPGFILMGERLGKTTLFDYIKNFGFGQKTGIDLPGEGNGILFKLNKVGPLELATTSFGQGVSVTPIQQVMAVSAVANGGELMKPFVVKEFKDHSTGQILSETKPTVVRRVITPEVAQEIRGALESVVARGSGAKAYQEGFRVAGKTGTAQVVENGRYSGSHYIVSFIGMAPANDPKLVAYIAVDHPRPKGTPVFGSQIAAPIVGRILADSLTYMHVQPSADGLPKKYKYPDITPTVIPDLTGLSKQEASRKMLESSANLRAEMLGNGDTVIAQRPSPGTKVPPGTRILLYLGNKPGDSTEKKAN</sequence>
<accession>A0ABY4CIT1</accession>
<comment type="subcellular location">
    <subcellularLocation>
        <location evidence="1">Membrane</location>
    </subcellularLocation>
</comment>
<dbReference type="InterPro" id="IPR011927">
    <property type="entry name" value="SpoVD_pbp"/>
</dbReference>
<dbReference type="NCBIfam" id="TIGR02214">
    <property type="entry name" value="spoVD_pbp"/>
    <property type="match status" value="1"/>
</dbReference>
<dbReference type="SMART" id="SM00740">
    <property type="entry name" value="PASTA"/>
    <property type="match status" value="1"/>
</dbReference>
<feature type="transmembrane region" description="Helical" evidence="4">
    <location>
        <begin position="12"/>
        <end position="32"/>
    </location>
</feature>
<name>A0ABY4CIT1_9BACL</name>
<dbReference type="InterPro" id="IPR050515">
    <property type="entry name" value="Beta-lactam/transpept"/>
</dbReference>
<dbReference type="Gene3D" id="3.90.1310.10">
    <property type="entry name" value="Penicillin-binding protein 2a (Domain 2)"/>
    <property type="match status" value="1"/>
</dbReference>
<evidence type="ECO:0000259" key="5">
    <source>
        <dbReference type="PROSITE" id="PS51178"/>
    </source>
</evidence>
<dbReference type="SUPFAM" id="SSF56601">
    <property type="entry name" value="beta-lactamase/transpeptidase-like"/>
    <property type="match status" value="1"/>
</dbReference>
<dbReference type="PROSITE" id="PS51178">
    <property type="entry name" value="PASTA"/>
    <property type="match status" value="1"/>
</dbReference>
<keyword evidence="3 4" id="KW-0472">Membrane</keyword>
<dbReference type="Pfam" id="PF03793">
    <property type="entry name" value="PASTA"/>
    <property type="match status" value="1"/>
</dbReference>
<dbReference type="SUPFAM" id="SSF56519">
    <property type="entry name" value="Penicillin binding protein dimerisation domain"/>
    <property type="match status" value="1"/>
</dbReference>
<dbReference type="InterPro" id="IPR001460">
    <property type="entry name" value="PCN-bd_Tpept"/>
</dbReference>
<dbReference type="Pfam" id="PF03717">
    <property type="entry name" value="PBP_dimer"/>
    <property type="match status" value="1"/>
</dbReference>
<dbReference type="Pfam" id="PF00905">
    <property type="entry name" value="Transpeptidase"/>
    <property type="match status" value="1"/>
</dbReference>
<proteinExistence type="inferred from homology"/>
<dbReference type="Proteomes" id="UP000830167">
    <property type="component" value="Chromosome"/>
</dbReference>
<dbReference type="PANTHER" id="PTHR30627:SF1">
    <property type="entry name" value="PEPTIDOGLYCAN D,D-TRANSPEPTIDASE FTSI"/>
    <property type="match status" value="1"/>
</dbReference>
<dbReference type="CDD" id="cd06576">
    <property type="entry name" value="PASTA_Pbp2x-like_1"/>
    <property type="match status" value="1"/>
</dbReference>
<evidence type="ECO:0000313" key="7">
    <source>
        <dbReference type="Proteomes" id="UP000830167"/>
    </source>
</evidence>
<evidence type="ECO:0000256" key="4">
    <source>
        <dbReference type="SAM" id="Phobius"/>
    </source>
</evidence>
<dbReference type="InterPro" id="IPR005543">
    <property type="entry name" value="PASTA_dom"/>
</dbReference>
<gene>
    <name evidence="6" type="ORF">LSG31_14650</name>
</gene>
<comment type="similarity">
    <text evidence="2">Belongs to the transpeptidase family.</text>
</comment>
<keyword evidence="4" id="KW-0812">Transmembrane</keyword>
<dbReference type="Gene3D" id="3.40.710.10">
    <property type="entry name" value="DD-peptidase/beta-lactamase superfamily"/>
    <property type="match status" value="1"/>
</dbReference>
<reference evidence="6" key="1">
    <citation type="submission" date="2021-12" db="EMBL/GenBank/DDBJ databases">
        <title>Alicyclobacillaceae gen. nov., sp. nov., isolated from chalcocite enrichment system.</title>
        <authorList>
            <person name="Jiang Z."/>
        </authorList>
    </citation>
    <scope>NUCLEOTIDE SEQUENCE</scope>
    <source>
        <strain evidence="6">MYW30-H2</strain>
    </source>
</reference>
<evidence type="ECO:0000256" key="1">
    <source>
        <dbReference type="ARBA" id="ARBA00004370"/>
    </source>
</evidence>
<keyword evidence="7" id="KW-1185">Reference proteome</keyword>
<keyword evidence="4" id="KW-1133">Transmembrane helix</keyword>
<dbReference type="EMBL" id="CP089291">
    <property type="protein sequence ID" value="UOF89151.1"/>
    <property type="molecule type" value="Genomic_DNA"/>
</dbReference>
<dbReference type="InterPro" id="IPR005311">
    <property type="entry name" value="PBP_dimer"/>
</dbReference>
<dbReference type="InterPro" id="IPR036138">
    <property type="entry name" value="PBP_dimer_sf"/>
</dbReference>
<organism evidence="6 7">
    <name type="scientific">Fodinisporobacter ferrooxydans</name>
    <dbReference type="NCBI Taxonomy" id="2901836"/>
    <lineage>
        <taxon>Bacteria</taxon>
        <taxon>Bacillati</taxon>
        <taxon>Bacillota</taxon>
        <taxon>Bacilli</taxon>
        <taxon>Bacillales</taxon>
        <taxon>Alicyclobacillaceae</taxon>
        <taxon>Fodinisporobacter</taxon>
    </lineage>
</organism>
<dbReference type="Gene3D" id="3.30.10.20">
    <property type="match status" value="1"/>
</dbReference>
<dbReference type="Gene3D" id="3.30.450.330">
    <property type="match status" value="1"/>
</dbReference>
<evidence type="ECO:0000256" key="3">
    <source>
        <dbReference type="ARBA" id="ARBA00023136"/>
    </source>
</evidence>
<protein>
    <submittedName>
        <fullName evidence="6">Stage V sporulation protein D</fullName>
    </submittedName>
</protein>
<feature type="domain" description="PASTA" evidence="5">
    <location>
        <begin position="581"/>
        <end position="643"/>
    </location>
</feature>
<dbReference type="InterPro" id="IPR012338">
    <property type="entry name" value="Beta-lactam/transpept-like"/>
</dbReference>